<organism evidence="1 2">
    <name type="scientific">Blastopirellula retiformator</name>
    <dbReference type="NCBI Taxonomy" id="2527970"/>
    <lineage>
        <taxon>Bacteria</taxon>
        <taxon>Pseudomonadati</taxon>
        <taxon>Planctomycetota</taxon>
        <taxon>Planctomycetia</taxon>
        <taxon>Pirellulales</taxon>
        <taxon>Pirellulaceae</taxon>
        <taxon>Blastopirellula</taxon>
    </lineage>
</organism>
<dbReference type="RefSeq" id="WP_146435387.1">
    <property type="nucleotide sequence ID" value="NZ_SJPF01000005.1"/>
</dbReference>
<sequence>MTFSQAYELYKNTWQGFIDVEEVAYTDSDGDQEAVKARQIEPDQKELELIDGLASLQSDYITFNLWNVSLGGKVPGGGGVITQADGTKWTVQSVKKAQWGAQHRCLCIKQVT</sequence>
<name>A0A5C5UWF9_9BACT</name>
<protein>
    <submittedName>
        <fullName evidence="1">Uncharacterized protein</fullName>
    </submittedName>
</protein>
<dbReference type="OrthoDB" id="286766at2"/>
<gene>
    <name evidence="1" type="ORF">Enr8_42370</name>
</gene>
<evidence type="ECO:0000313" key="2">
    <source>
        <dbReference type="Proteomes" id="UP000318878"/>
    </source>
</evidence>
<reference evidence="1 2" key="1">
    <citation type="submission" date="2019-02" db="EMBL/GenBank/DDBJ databases">
        <title>Deep-cultivation of Planctomycetes and their phenomic and genomic characterization uncovers novel biology.</title>
        <authorList>
            <person name="Wiegand S."/>
            <person name="Jogler M."/>
            <person name="Boedeker C."/>
            <person name="Pinto D."/>
            <person name="Vollmers J."/>
            <person name="Rivas-Marin E."/>
            <person name="Kohn T."/>
            <person name="Peeters S.H."/>
            <person name="Heuer A."/>
            <person name="Rast P."/>
            <person name="Oberbeckmann S."/>
            <person name="Bunk B."/>
            <person name="Jeske O."/>
            <person name="Meyerdierks A."/>
            <person name="Storesund J.E."/>
            <person name="Kallscheuer N."/>
            <person name="Luecker S."/>
            <person name="Lage O.M."/>
            <person name="Pohl T."/>
            <person name="Merkel B.J."/>
            <person name="Hornburger P."/>
            <person name="Mueller R.-W."/>
            <person name="Bruemmer F."/>
            <person name="Labrenz M."/>
            <person name="Spormann A.M."/>
            <person name="Op Den Camp H."/>
            <person name="Overmann J."/>
            <person name="Amann R."/>
            <person name="Jetten M.S.M."/>
            <person name="Mascher T."/>
            <person name="Medema M.H."/>
            <person name="Devos D.P."/>
            <person name="Kaster A.-K."/>
            <person name="Ovreas L."/>
            <person name="Rohde M."/>
            <person name="Galperin M.Y."/>
            <person name="Jogler C."/>
        </authorList>
    </citation>
    <scope>NUCLEOTIDE SEQUENCE [LARGE SCALE GENOMIC DNA]</scope>
    <source>
        <strain evidence="1 2">Enr8</strain>
    </source>
</reference>
<keyword evidence="2" id="KW-1185">Reference proteome</keyword>
<dbReference type="AlphaFoldDB" id="A0A5C5UWF9"/>
<evidence type="ECO:0000313" key="1">
    <source>
        <dbReference type="EMBL" id="TWT30714.1"/>
    </source>
</evidence>
<proteinExistence type="predicted"/>
<accession>A0A5C5UWF9</accession>
<dbReference type="EMBL" id="SJPF01000005">
    <property type="protein sequence ID" value="TWT30714.1"/>
    <property type="molecule type" value="Genomic_DNA"/>
</dbReference>
<comment type="caution">
    <text evidence="1">The sequence shown here is derived from an EMBL/GenBank/DDBJ whole genome shotgun (WGS) entry which is preliminary data.</text>
</comment>
<dbReference type="Proteomes" id="UP000318878">
    <property type="component" value="Unassembled WGS sequence"/>
</dbReference>